<dbReference type="OrthoDB" id="1727351at2759"/>
<evidence type="ECO:0000313" key="3">
    <source>
        <dbReference type="Proteomes" id="UP000076738"/>
    </source>
</evidence>
<dbReference type="Proteomes" id="UP000076738">
    <property type="component" value="Unassembled WGS sequence"/>
</dbReference>
<gene>
    <name evidence="2" type="ORF">CALVIDRAFT_589486</name>
</gene>
<dbReference type="GO" id="GO:0005840">
    <property type="term" value="C:ribosome"/>
    <property type="evidence" value="ECO:0007669"/>
    <property type="project" value="InterPro"/>
</dbReference>
<dbReference type="Pfam" id="PF00833">
    <property type="entry name" value="Ribosomal_S17e"/>
    <property type="match status" value="1"/>
</dbReference>
<dbReference type="STRING" id="1330018.A0A167GV89"/>
<dbReference type="GO" id="GO:0003735">
    <property type="term" value="F:structural constituent of ribosome"/>
    <property type="evidence" value="ECO:0007669"/>
    <property type="project" value="InterPro"/>
</dbReference>
<proteinExistence type="predicted"/>
<organism evidence="2 3">
    <name type="scientific">Calocera viscosa (strain TUFC12733)</name>
    <dbReference type="NCBI Taxonomy" id="1330018"/>
    <lineage>
        <taxon>Eukaryota</taxon>
        <taxon>Fungi</taxon>
        <taxon>Dikarya</taxon>
        <taxon>Basidiomycota</taxon>
        <taxon>Agaricomycotina</taxon>
        <taxon>Dacrymycetes</taxon>
        <taxon>Dacrymycetales</taxon>
        <taxon>Dacrymycetaceae</taxon>
        <taxon>Calocera</taxon>
    </lineage>
</organism>
<dbReference type="AlphaFoldDB" id="A0A167GV89"/>
<evidence type="ECO:0000313" key="2">
    <source>
        <dbReference type="EMBL" id="KZO90943.1"/>
    </source>
</evidence>
<dbReference type="PANTHER" id="PTHR10732">
    <property type="entry name" value="40S RIBOSOMAL PROTEIN S17"/>
    <property type="match status" value="1"/>
</dbReference>
<dbReference type="PANTHER" id="PTHR10732:SF0">
    <property type="entry name" value="40S RIBOSOMAL PROTEIN S17"/>
    <property type="match status" value="1"/>
</dbReference>
<accession>A0A167GV89</accession>
<reference evidence="2 3" key="1">
    <citation type="journal article" date="2016" name="Mol. Biol. Evol.">
        <title>Comparative Genomics of Early-Diverging Mushroom-Forming Fungi Provides Insights into the Origins of Lignocellulose Decay Capabilities.</title>
        <authorList>
            <person name="Nagy L.G."/>
            <person name="Riley R."/>
            <person name="Tritt A."/>
            <person name="Adam C."/>
            <person name="Daum C."/>
            <person name="Floudas D."/>
            <person name="Sun H."/>
            <person name="Yadav J.S."/>
            <person name="Pangilinan J."/>
            <person name="Larsson K.H."/>
            <person name="Matsuura K."/>
            <person name="Barry K."/>
            <person name="Labutti K."/>
            <person name="Kuo R."/>
            <person name="Ohm R.A."/>
            <person name="Bhattacharya S.S."/>
            <person name="Shirouzu T."/>
            <person name="Yoshinaga Y."/>
            <person name="Martin F.M."/>
            <person name="Grigoriev I.V."/>
            <person name="Hibbett D.S."/>
        </authorList>
    </citation>
    <scope>NUCLEOTIDE SEQUENCE [LARGE SCALE GENOMIC DNA]</scope>
    <source>
        <strain evidence="2 3">TUFC12733</strain>
    </source>
</reference>
<name>A0A167GV89_CALVF</name>
<sequence length="84" mass="9487">MKRIQRGRVGGILFKLQEEEHERKNNYVLDVREAGLDIDPDTKALLTHLTSDIKVKIVQPVTASAAAERLRHDRRTPSRASGRG</sequence>
<protein>
    <submittedName>
        <fullName evidence="2">Uncharacterized protein</fullName>
    </submittedName>
</protein>
<dbReference type="GO" id="GO:0006412">
    <property type="term" value="P:translation"/>
    <property type="evidence" value="ECO:0007669"/>
    <property type="project" value="InterPro"/>
</dbReference>
<keyword evidence="3" id="KW-1185">Reference proteome</keyword>
<dbReference type="InterPro" id="IPR001210">
    <property type="entry name" value="Ribosomal_eS17"/>
</dbReference>
<feature type="region of interest" description="Disordered" evidence="1">
    <location>
        <begin position="65"/>
        <end position="84"/>
    </location>
</feature>
<dbReference type="EMBL" id="KV417331">
    <property type="protein sequence ID" value="KZO90943.1"/>
    <property type="molecule type" value="Genomic_DNA"/>
</dbReference>
<evidence type="ECO:0000256" key="1">
    <source>
        <dbReference type="SAM" id="MobiDB-lite"/>
    </source>
</evidence>